<evidence type="ECO:0000313" key="1">
    <source>
        <dbReference type="EMBL" id="AYF75901.1"/>
    </source>
</evidence>
<name>A0A386ZE19_9NOCA</name>
<accession>A0A386ZE19</accession>
<reference evidence="1 2" key="1">
    <citation type="submission" date="2018-09" db="EMBL/GenBank/DDBJ databases">
        <title>Nocardia yunnanensis sp. nov., an actinomycete isolated from a soil sample.</title>
        <authorList>
            <person name="Zhang J."/>
        </authorList>
    </citation>
    <scope>NUCLEOTIDE SEQUENCE [LARGE SCALE GENOMIC DNA]</scope>
    <source>
        <strain evidence="1 2">CFHS0054</strain>
    </source>
</reference>
<keyword evidence="2" id="KW-1185">Reference proteome</keyword>
<proteinExistence type="predicted"/>
<sequence length="92" mass="9506">MGVLNLFTDPDAEPECDGQVMGDRDVCIGVGGGKNGTRAELLAKQHADRDDAAENVEVGGAGVVVGALLYHAGSYLDRRYGDGGITQDGTAR</sequence>
<dbReference type="Proteomes" id="UP000267164">
    <property type="component" value="Chromosome"/>
</dbReference>
<evidence type="ECO:0000313" key="2">
    <source>
        <dbReference type="Proteomes" id="UP000267164"/>
    </source>
</evidence>
<dbReference type="KEGG" id="nyu:D7D52_20970"/>
<organism evidence="1 2">
    <name type="scientific">Nocardia yunnanensis</name>
    <dbReference type="NCBI Taxonomy" id="2382165"/>
    <lineage>
        <taxon>Bacteria</taxon>
        <taxon>Bacillati</taxon>
        <taxon>Actinomycetota</taxon>
        <taxon>Actinomycetes</taxon>
        <taxon>Mycobacteriales</taxon>
        <taxon>Nocardiaceae</taxon>
        <taxon>Nocardia</taxon>
    </lineage>
</organism>
<dbReference type="EMBL" id="CP032568">
    <property type="protein sequence ID" value="AYF75901.1"/>
    <property type="molecule type" value="Genomic_DNA"/>
</dbReference>
<gene>
    <name evidence="1" type="ORF">D7D52_20970</name>
</gene>
<protein>
    <submittedName>
        <fullName evidence="1">Uncharacterized protein</fullName>
    </submittedName>
</protein>
<dbReference type="AlphaFoldDB" id="A0A386ZE19"/>